<proteinExistence type="predicted"/>
<feature type="transmembrane region" description="Helical" evidence="6">
    <location>
        <begin position="110"/>
        <end position="134"/>
    </location>
</feature>
<evidence type="ECO:0000256" key="4">
    <source>
        <dbReference type="ARBA" id="ARBA00022771"/>
    </source>
</evidence>
<keyword evidence="6" id="KW-0472">Membrane</keyword>
<evidence type="ECO:0000256" key="5">
    <source>
        <dbReference type="ARBA" id="ARBA00022833"/>
    </source>
</evidence>
<name>A0A9R1RZR3_TRITD</name>
<gene>
    <name evidence="7" type="ORF">TRITD_3Bv1G061610</name>
</gene>
<dbReference type="InterPro" id="IPR053238">
    <property type="entry name" value="RING-H2_zinc_finger"/>
</dbReference>
<dbReference type="PANTHER" id="PTHR14155:SF626">
    <property type="entry name" value="RING-TYPE DOMAIN-CONTAINING PROTEIN"/>
    <property type="match status" value="1"/>
</dbReference>
<keyword evidence="6" id="KW-0812">Transmembrane</keyword>
<protein>
    <recommendedName>
        <fullName evidence="2">RING-type E3 ubiquitin transferase</fullName>
        <ecNumber evidence="2">2.3.2.27</ecNumber>
    </recommendedName>
</protein>
<dbReference type="AlphaFoldDB" id="A0A9R1RZR3"/>
<sequence length="263" mass="28517">MSLKFPDMIRALVSFCEKIQDNILYMDVCALLHNSQLSSFLEQVYRYPEDVSPLCSNTTDLHICSRPVAYGFTSAHKAIIFAPRATVSSYDSTGSQQGADVAPCCATPTLVAALAASFACCFLSVLVFLCLRFIHLRRTWTPRHSAQPLQGEGQAQQQPKLGLDAATIALIPSFPYLRESSDWAPAECAVCLGALDEGETVRQLPACKHPALLLCLFGPLTSLKYPPSAGAIAHRLVAPFPTVVASHHPGHTSKPGTIHENLR</sequence>
<dbReference type="EC" id="2.3.2.27" evidence="2"/>
<dbReference type="GO" id="GO:0061630">
    <property type="term" value="F:ubiquitin protein ligase activity"/>
    <property type="evidence" value="ECO:0007669"/>
    <property type="project" value="UniProtKB-EC"/>
</dbReference>
<dbReference type="GO" id="GO:0008270">
    <property type="term" value="F:zinc ion binding"/>
    <property type="evidence" value="ECO:0007669"/>
    <property type="project" value="UniProtKB-KW"/>
</dbReference>
<accession>A0A9R1RZR3</accession>
<keyword evidence="8" id="KW-1185">Reference proteome</keyword>
<evidence type="ECO:0000256" key="1">
    <source>
        <dbReference type="ARBA" id="ARBA00000900"/>
    </source>
</evidence>
<keyword evidence="6" id="KW-1133">Transmembrane helix</keyword>
<comment type="catalytic activity">
    <reaction evidence="1">
        <text>S-ubiquitinyl-[E2 ubiquitin-conjugating enzyme]-L-cysteine + [acceptor protein]-L-lysine = [E2 ubiquitin-conjugating enzyme]-L-cysteine + N(6)-ubiquitinyl-[acceptor protein]-L-lysine.</text>
        <dbReference type="EC" id="2.3.2.27"/>
    </reaction>
</comment>
<keyword evidence="3" id="KW-0479">Metal-binding</keyword>
<evidence type="ECO:0000256" key="6">
    <source>
        <dbReference type="SAM" id="Phobius"/>
    </source>
</evidence>
<dbReference type="EMBL" id="LT934116">
    <property type="protein sequence ID" value="VAH74542.1"/>
    <property type="molecule type" value="Genomic_DNA"/>
</dbReference>
<dbReference type="PANTHER" id="PTHR14155">
    <property type="entry name" value="RING FINGER DOMAIN-CONTAINING"/>
    <property type="match status" value="1"/>
</dbReference>
<evidence type="ECO:0000313" key="8">
    <source>
        <dbReference type="Proteomes" id="UP000324705"/>
    </source>
</evidence>
<dbReference type="InterPro" id="IPR013083">
    <property type="entry name" value="Znf_RING/FYVE/PHD"/>
</dbReference>
<evidence type="ECO:0000256" key="2">
    <source>
        <dbReference type="ARBA" id="ARBA00012483"/>
    </source>
</evidence>
<evidence type="ECO:0000256" key="3">
    <source>
        <dbReference type="ARBA" id="ARBA00022723"/>
    </source>
</evidence>
<dbReference type="Gramene" id="TRITD3Bv1G061610.1">
    <property type="protein sequence ID" value="TRITD3Bv1G061610.1"/>
    <property type="gene ID" value="TRITD3Bv1G061610"/>
</dbReference>
<dbReference type="Gene3D" id="3.30.40.10">
    <property type="entry name" value="Zinc/RING finger domain, C3HC4 (zinc finger)"/>
    <property type="match status" value="1"/>
</dbReference>
<dbReference type="Proteomes" id="UP000324705">
    <property type="component" value="Chromosome 3B"/>
</dbReference>
<organism evidence="7 8">
    <name type="scientific">Triticum turgidum subsp. durum</name>
    <name type="common">Durum wheat</name>
    <name type="synonym">Triticum durum</name>
    <dbReference type="NCBI Taxonomy" id="4567"/>
    <lineage>
        <taxon>Eukaryota</taxon>
        <taxon>Viridiplantae</taxon>
        <taxon>Streptophyta</taxon>
        <taxon>Embryophyta</taxon>
        <taxon>Tracheophyta</taxon>
        <taxon>Spermatophyta</taxon>
        <taxon>Magnoliopsida</taxon>
        <taxon>Liliopsida</taxon>
        <taxon>Poales</taxon>
        <taxon>Poaceae</taxon>
        <taxon>BOP clade</taxon>
        <taxon>Pooideae</taxon>
        <taxon>Triticodae</taxon>
        <taxon>Triticeae</taxon>
        <taxon>Triticinae</taxon>
        <taxon>Triticum</taxon>
    </lineage>
</organism>
<reference evidence="7 8" key="1">
    <citation type="submission" date="2017-09" db="EMBL/GenBank/DDBJ databases">
        <authorList>
            <consortium name="International Durum Wheat Genome Sequencing Consortium (IDWGSC)"/>
            <person name="Milanesi L."/>
        </authorList>
    </citation>
    <scope>NUCLEOTIDE SEQUENCE [LARGE SCALE GENOMIC DNA]</scope>
    <source>
        <strain evidence="8">cv. Svevo</strain>
    </source>
</reference>
<keyword evidence="4" id="KW-0863">Zinc-finger</keyword>
<evidence type="ECO:0000313" key="7">
    <source>
        <dbReference type="EMBL" id="VAH74542.1"/>
    </source>
</evidence>
<keyword evidence="5" id="KW-0862">Zinc</keyword>